<feature type="transmembrane region" description="Helical" evidence="2">
    <location>
        <begin position="418"/>
        <end position="437"/>
    </location>
</feature>
<dbReference type="SMART" id="SM00267">
    <property type="entry name" value="GGDEF"/>
    <property type="match status" value="1"/>
</dbReference>
<protein>
    <submittedName>
        <fullName evidence="4">Diguanylate cyclase (GGDEF) domain-containing protein</fullName>
    </submittedName>
</protein>
<dbReference type="Pfam" id="PF00990">
    <property type="entry name" value="GGDEF"/>
    <property type="match status" value="1"/>
</dbReference>
<feature type="coiled-coil region" evidence="1">
    <location>
        <begin position="56"/>
        <end position="90"/>
    </location>
</feature>
<dbReference type="GO" id="GO:0052621">
    <property type="term" value="F:diguanylate cyclase activity"/>
    <property type="evidence" value="ECO:0007669"/>
    <property type="project" value="TreeGrafter"/>
</dbReference>
<keyword evidence="2" id="KW-0472">Membrane</keyword>
<reference evidence="4 5" key="1">
    <citation type="submission" date="2016-11" db="EMBL/GenBank/DDBJ databases">
        <authorList>
            <person name="Jaros S."/>
            <person name="Januszkiewicz K."/>
            <person name="Wedrychowicz H."/>
        </authorList>
    </citation>
    <scope>NUCLEOTIDE SEQUENCE [LARGE SCALE GENOMIC DNA]</scope>
    <source>
        <strain evidence="4 5">DSM 21758</strain>
    </source>
</reference>
<dbReference type="InterPro" id="IPR050469">
    <property type="entry name" value="Diguanylate_Cyclase"/>
</dbReference>
<dbReference type="CDD" id="cd01949">
    <property type="entry name" value="GGDEF"/>
    <property type="match status" value="1"/>
</dbReference>
<dbReference type="PANTHER" id="PTHR45138">
    <property type="entry name" value="REGULATORY COMPONENTS OF SENSORY TRANSDUCTION SYSTEM"/>
    <property type="match status" value="1"/>
</dbReference>
<dbReference type="PANTHER" id="PTHR45138:SF9">
    <property type="entry name" value="DIGUANYLATE CYCLASE DGCM-RELATED"/>
    <property type="match status" value="1"/>
</dbReference>
<dbReference type="Gene3D" id="1.25.40.10">
    <property type="entry name" value="Tetratricopeptide repeat domain"/>
    <property type="match status" value="1"/>
</dbReference>
<evidence type="ECO:0000313" key="4">
    <source>
        <dbReference type="EMBL" id="SHK68377.1"/>
    </source>
</evidence>
<feature type="transmembrane region" description="Helical" evidence="2">
    <location>
        <begin position="12"/>
        <end position="29"/>
    </location>
</feature>
<dbReference type="RefSeq" id="WP_072993153.1">
    <property type="nucleotide sequence ID" value="NZ_FQZB01000023.1"/>
</dbReference>
<evidence type="ECO:0000313" key="5">
    <source>
        <dbReference type="Proteomes" id="UP000184310"/>
    </source>
</evidence>
<keyword evidence="2" id="KW-1133">Transmembrane helix</keyword>
<dbReference type="EMBL" id="FQZB01000023">
    <property type="protein sequence ID" value="SHK68377.1"/>
    <property type="molecule type" value="Genomic_DNA"/>
</dbReference>
<organism evidence="4 5">
    <name type="scientific">Clostridium cavendishii DSM 21758</name>
    <dbReference type="NCBI Taxonomy" id="1121302"/>
    <lineage>
        <taxon>Bacteria</taxon>
        <taxon>Bacillati</taxon>
        <taxon>Bacillota</taxon>
        <taxon>Clostridia</taxon>
        <taxon>Eubacteriales</taxon>
        <taxon>Clostridiaceae</taxon>
        <taxon>Clostridium</taxon>
    </lineage>
</organism>
<dbReference type="InterPro" id="IPR043128">
    <property type="entry name" value="Rev_trsase/Diguanyl_cyclase"/>
</dbReference>
<accession>A0A1M6UGR5</accession>
<evidence type="ECO:0000256" key="2">
    <source>
        <dbReference type="SAM" id="Phobius"/>
    </source>
</evidence>
<name>A0A1M6UGR5_9CLOT</name>
<dbReference type="AlphaFoldDB" id="A0A1M6UGR5"/>
<sequence length="609" mass="72223">MFNKKYKVRTLVLIAIIVMIFILAVYILFNNMEKQKVNHEIEVQKTILDDTLKFLNITEKRAVKGVDKEIEELKEQYKSNNDLIKQGNELQALAFCYNIKGDNNEADKYYDMAEEKYKSDKYGKAPLCNLYMERSEYYLDIKNYSEGLKYSYKFIEMIKMDRVRLKEIFNYNESDIKLNIYANFIQIYAENSIEDKAKKYFNEIEKFDEEKLNKDMKIKVLYSKLIYYEMIKDKEKLEEYSNKVYESYKSYDKENGTDISDGMAINLAISNLESNKLDKVLSYLKQAEDFFNRVGDNRNILYVYRYYGDYYVKIKDFKNAKIYYDKALDGFKANNNCVDAAKQAKDILAIKYEFKDFDYKKYYDDYLENSEKRFSEDTIRNLISSIVDINNTVNEEKLEALQREKDAILVKNNFKNSLLVVLILSTVIMTIMVKRLFLEIKRRKLSEEKLKKLANLDYLTKCCTKSFGYGKLKKLIDNKEEFQMAMIDIDDFKNINDKFGHIIGDTVLKQISKILIENITNDDFIIRFGGEEFIIVFREKTYINSLEIINNIRYEIERKTFKYMPNKELKISISGGFKSYDGSEIDVFIEKVDKLLYKAKSNGKNKIEI</sequence>
<dbReference type="OrthoDB" id="9804955at2"/>
<dbReference type="SUPFAM" id="SSF48452">
    <property type="entry name" value="TPR-like"/>
    <property type="match status" value="1"/>
</dbReference>
<keyword evidence="1" id="KW-0175">Coiled coil</keyword>
<feature type="domain" description="GGDEF" evidence="3">
    <location>
        <begin position="480"/>
        <end position="609"/>
    </location>
</feature>
<dbReference type="InterPro" id="IPR000160">
    <property type="entry name" value="GGDEF_dom"/>
</dbReference>
<gene>
    <name evidence="4" type="ORF">SAMN02745163_04267</name>
</gene>
<keyword evidence="2" id="KW-0812">Transmembrane</keyword>
<dbReference type="Gene3D" id="3.30.70.270">
    <property type="match status" value="1"/>
</dbReference>
<evidence type="ECO:0000259" key="3">
    <source>
        <dbReference type="PROSITE" id="PS50887"/>
    </source>
</evidence>
<dbReference type="SUPFAM" id="SSF55073">
    <property type="entry name" value="Nucleotide cyclase"/>
    <property type="match status" value="1"/>
</dbReference>
<dbReference type="STRING" id="1121302.SAMN02745163_04267"/>
<proteinExistence type="predicted"/>
<dbReference type="Proteomes" id="UP000184310">
    <property type="component" value="Unassembled WGS sequence"/>
</dbReference>
<dbReference type="InterPro" id="IPR029787">
    <property type="entry name" value="Nucleotide_cyclase"/>
</dbReference>
<dbReference type="NCBIfam" id="TIGR00254">
    <property type="entry name" value="GGDEF"/>
    <property type="match status" value="1"/>
</dbReference>
<dbReference type="PROSITE" id="PS50887">
    <property type="entry name" value="GGDEF"/>
    <property type="match status" value="1"/>
</dbReference>
<keyword evidence="5" id="KW-1185">Reference proteome</keyword>
<dbReference type="InterPro" id="IPR011990">
    <property type="entry name" value="TPR-like_helical_dom_sf"/>
</dbReference>
<evidence type="ECO:0000256" key="1">
    <source>
        <dbReference type="SAM" id="Coils"/>
    </source>
</evidence>